<evidence type="ECO:0000313" key="2">
    <source>
        <dbReference type="EMBL" id="TNJ33912.1"/>
    </source>
</evidence>
<keyword evidence="3" id="KW-1185">Reference proteome</keyword>
<dbReference type="InterPro" id="IPR036390">
    <property type="entry name" value="WH_DNA-bd_sf"/>
</dbReference>
<dbReference type="InterPro" id="IPR036388">
    <property type="entry name" value="WH-like_DNA-bd_sf"/>
</dbReference>
<sequence length="215" mass="23346">MNSSESNALPPLSATEARILGSLVEKEATTPEAYPLTANAVQLACNQKNNRDPILELEAGEVGHALRELESRGLVQSVHGARAQRYEHRLSAAYSLTRQQQALVSVLLLRGPQTAAELLTRCERLNGPRELDDARQQLERLIQRGLAVNLGRGAGQREDRYMHLLAGPVSPDLLAAAAPRAASPARTSLEARVEALEAQVVELSDQVRRLLSPAD</sequence>
<dbReference type="AlphaFoldDB" id="A0A5C4RSC1"/>
<evidence type="ECO:0000256" key="1">
    <source>
        <dbReference type="HAMAP-Rule" id="MF_01584"/>
    </source>
</evidence>
<dbReference type="Pfam" id="PF04337">
    <property type="entry name" value="DUF480"/>
    <property type="match status" value="1"/>
</dbReference>
<dbReference type="PANTHER" id="PTHR38768">
    <property type="entry name" value="UPF0502 PROTEIN YCEH"/>
    <property type="match status" value="1"/>
</dbReference>
<dbReference type="HAMAP" id="MF_01584">
    <property type="entry name" value="UPF0502"/>
    <property type="match status" value="1"/>
</dbReference>
<dbReference type="RefSeq" id="WP_139448799.1">
    <property type="nucleotide sequence ID" value="NZ_SMDR01000002.1"/>
</dbReference>
<dbReference type="Proteomes" id="UP000305760">
    <property type="component" value="Unassembled WGS sequence"/>
</dbReference>
<comment type="caution">
    <text evidence="2">The sequence shown here is derived from an EMBL/GenBank/DDBJ whole genome shotgun (WGS) entry which is preliminary data.</text>
</comment>
<dbReference type="PANTHER" id="PTHR38768:SF1">
    <property type="entry name" value="UPF0502 PROTEIN YCEH"/>
    <property type="match status" value="1"/>
</dbReference>
<gene>
    <name evidence="2" type="ORF">E1B00_11325</name>
</gene>
<proteinExistence type="inferred from homology"/>
<dbReference type="InterPro" id="IPR007432">
    <property type="entry name" value="DUF480"/>
</dbReference>
<dbReference type="Gene3D" id="1.10.10.10">
    <property type="entry name" value="Winged helix-like DNA-binding domain superfamily/Winged helix DNA-binding domain"/>
    <property type="match status" value="2"/>
</dbReference>
<reference evidence="2 3" key="1">
    <citation type="submission" date="2019-03" db="EMBL/GenBank/DDBJ databases">
        <title>Arenimonas daejeonensis sp. nov., isolated from compost.</title>
        <authorList>
            <person name="Jeon C.O."/>
        </authorList>
    </citation>
    <scope>NUCLEOTIDE SEQUENCE [LARGE SCALE GENOMIC DNA]</scope>
    <source>
        <strain evidence="2 3">R29</strain>
    </source>
</reference>
<dbReference type="OrthoDB" id="9784785at2"/>
<dbReference type="EMBL" id="SMDR01000002">
    <property type="protein sequence ID" value="TNJ33912.1"/>
    <property type="molecule type" value="Genomic_DNA"/>
</dbReference>
<accession>A0A5C4RSC1</accession>
<dbReference type="SUPFAM" id="SSF46785">
    <property type="entry name" value="Winged helix' DNA-binding domain"/>
    <property type="match status" value="2"/>
</dbReference>
<comment type="similarity">
    <text evidence="1">Belongs to the UPF0502 family.</text>
</comment>
<organism evidence="2 3">
    <name type="scientific">Arenimonas terrae</name>
    <dbReference type="NCBI Taxonomy" id="2546226"/>
    <lineage>
        <taxon>Bacteria</taxon>
        <taxon>Pseudomonadati</taxon>
        <taxon>Pseudomonadota</taxon>
        <taxon>Gammaproteobacteria</taxon>
        <taxon>Lysobacterales</taxon>
        <taxon>Lysobacteraceae</taxon>
        <taxon>Arenimonas</taxon>
    </lineage>
</organism>
<protein>
    <submittedName>
        <fullName evidence="2">DUF480 domain-containing protein</fullName>
    </submittedName>
</protein>
<evidence type="ECO:0000313" key="3">
    <source>
        <dbReference type="Proteomes" id="UP000305760"/>
    </source>
</evidence>
<name>A0A5C4RSC1_9GAMM</name>